<dbReference type="OrthoDB" id="9781481at2"/>
<dbReference type="AlphaFoldDB" id="A0A1L4FRC3"/>
<dbReference type="PANTHER" id="PTHR37291">
    <property type="entry name" value="5-METHYLCYTOSINE-SPECIFIC RESTRICTION ENZYME B"/>
    <property type="match status" value="1"/>
</dbReference>
<keyword evidence="3" id="KW-1185">Reference proteome</keyword>
<reference evidence="3" key="1">
    <citation type="submission" date="2016-10" db="EMBL/GenBank/DDBJ databases">
        <authorList>
            <person name="Beylefeld A."/>
            <person name="Abolnik C."/>
        </authorList>
    </citation>
    <scope>NUCLEOTIDE SEQUENCE [LARGE SCALE GENOMIC DNA]</scope>
    <source>
        <strain evidence="3">B359_6</strain>
    </source>
</reference>
<dbReference type="PANTHER" id="PTHR37291:SF1">
    <property type="entry name" value="TYPE IV METHYL-DIRECTED RESTRICTION ENZYME ECOKMCRB SUBUNIT"/>
    <property type="match status" value="1"/>
</dbReference>
<dbReference type="KEGG" id="mpul:BLA55_00425"/>
<sequence>MSNNKKVNDNTKIKEFLAQKSNIKEYINDKISTEEKKTIESFYNQIQSDFKPEILEQISSEDLIYILFDQTGSTNKNLMRLLEFYGSEKERSGYKVEDINKFLGSIKGGDAFSKFPLQITKNKDKDEDIFMHKNEVTKTEAVQIANDVRLFLKKVYEKINNIKNYDIDNLNNINEYIEFVKQIYNSIKEDESWEFQEHQWPYNLFDKVWFRKYLHVMFPEIFSPYYNEDWQKKVLDILFGDEANKWQERLNKKEISFLVNSILITKKIESEFNLKNYEFIHLISSLDDEKEKNDLNKKSKENMTQTKENKNNTNQKGINIIYYGVPGVGKSYKVKKEYDLDNKDKQVSFERVVFHPEYSYGDFVGQIKPYIKEENGNHLITYKFESGPFTKILEKAINDRENHHYLIIEEINRGNAHSIFGDLFQLLDRDESGESEYEITNADISKEVYGDTSHKIKIPSNLTIIATMNTSDQNVYALDTAFQRRWEMKHISNEFTNKEEELKNSEILGTNISWGIFLEVINDHILNNSNHMSSLEDKRIGKYFINKNDFDERRIDYFAHKVLKYLWDDAFKLNRESVFKEEFKSLDSVIKKFIKSKGNERFKSIFDKKINDDFEKRRSSSESNNNK</sequence>
<evidence type="ECO:0000259" key="1">
    <source>
        <dbReference type="Pfam" id="PF07728"/>
    </source>
</evidence>
<dbReference type="STRING" id="48003.BLA55_00425"/>
<dbReference type="Gene3D" id="3.40.50.300">
    <property type="entry name" value="P-loop containing nucleotide triphosphate hydrolases"/>
    <property type="match status" value="1"/>
</dbReference>
<name>A0A1L4FRC3_9BACT</name>
<dbReference type="InterPro" id="IPR027417">
    <property type="entry name" value="P-loop_NTPase"/>
</dbReference>
<accession>A0A1L4FRC3</accession>
<evidence type="ECO:0000313" key="2">
    <source>
        <dbReference type="EMBL" id="APJ38160.1"/>
    </source>
</evidence>
<dbReference type="InterPro" id="IPR052934">
    <property type="entry name" value="Methyl-DNA_Rec/Restrict_Enz"/>
</dbReference>
<dbReference type="EMBL" id="CP017813">
    <property type="protein sequence ID" value="APJ38160.1"/>
    <property type="molecule type" value="Genomic_DNA"/>
</dbReference>
<dbReference type="SUPFAM" id="SSF52540">
    <property type="entry name" value="P-loop containing nucleoside triphosphate hydrolases"/>
    <property type="match status" value="1"/>
</dbReference>
<dbReference type="RefSeq" id="WP_157089893.1">
    <property type="nucleotide sequence ID" value="NZ_CP017813.1"/>
</dbReference>
<dbReference type="GO" id="GO:0016887">
    <property type="term" value="F:ATP hydrolysis activity"/>
    <property type="evidence" value="ECO:0007669"/>
    <property type="project" value="InterPro"/>
</dbReference>
<organism evidence="2 3">
    <name type="scientific">Mycoplasmopsis pullorum</name>
    <dbReference type="NCBI Taxonomy" id="48003"/>
    <lineage>
        <taxon>Bacteria</taxon>
        <taxon>Bacillati</taxon>
        <taxon>Mycoplasmatota</taxon>
        <taxon>Mycoplasmoidales</taxon>
        <taxon>Metamycoplasmataceae</taxon>
        <taxon>Mycoplasmopsis</taxon>
    </lineage>
</organism>
<proteinExistence type="predicted"/>
<dbReference type="Pfam" id="PF07728">
    <property type="entry name" value="AAA_5"/>
    <property type="match status" value="1"/>
</dbReference>
<dbReference type="GO" id="GO:0005524">
    <property type="term" value="F:ATP binding"/>
    <property type="evidence" value="ECO:0007669"/>
    <property type="project" value="InterPro"/>
</dbReference>
<dbReference type="Proteomes" id="UP000184322">
    <property type="component" value="Chromosome"/>
</dbReference>
<feature type="domain" description="ATPase dynein-related AAA" evidence="1">
    <location>
        <begin position="320"/>
        <end position="485"/>
    </location>
</feature>
<protein>
    <recommendedName>
        <fullName evidence="1">ATPase dynein-related AAA domain-containing protein</fullName>
    </recommendedName>
</protein>
<evidence type="ECO:0000313" key="3">
    <source>
        <dbReference type="Proteomes" id="UP000184322"/>
    </source>
</evidence>
<dbReference type="InterPro" id="IPR011704">
    <property type="entry name" value="ATPase_dyneun-rel_AAA"/>
</dbReference>
<gene>
    <name evidence="2" type="ORF">BLA55_00425</name>
</gene>